<dbReference type="InParanoid" id="D6TCA9"/>
<accession>D6TCA9</accession>
<dbReference type="Proteomes" id="UP000004508">
    <property type="component" value="Unassembled WGS sequence"/>
</dbReference>
<evidence type="ECO:0000313" key="9">
    <source>
        <dbReference type="Proteomes" id="UP000004508"/>
    </source>
</evidence>
<dbReference type="GO" id="GO:0016705">
    <property type="term" value="F:oxidoreductase activity, acting on paired donors, with incorporation or reduction of molecular oxygen"/>
    <property type="evidence" value="ECO:0007669"/>
    <property type="project" value="InterPro"/>
</dbReference>
<dbReference type="eggNOG" id="COG2124">
    <property type="taxonomic scope" value="Bacteria"/>
</dbReference>
<keyword evidence="2 7" id="KW-0349">Heme</keyword>
<dbReference type="EMBL" id="ADVG01000001">
    <property type="protein sequence ID" value="EFH89926.1"/>
    <property type="molecule type" value="Genomic_DNA"/>
</dbReference>
<evidence type="ECO:0000256" key="7">
    <source>
        <dbReference type="RuleBase" id="RU000461"/>
    </source>
</evidence>
<keyword evidence="3 7" id="KW-0479">Metal-binding</keyword>
<keyword evidence="9" id="KW-1185">Reference proteome</keyword>
<keyword evidence="4 7" id="KW-0560">Oxidoreductase</keyword>
<dbReference type="Pfam" id="PF00067">
    <property type="entry name" value="p450"/>
    <property type="match status" value="2"/>
</dbReference>
<keyword evidence="5 7" id="KW-0408">Iron</keyword>
<dbReference type="GO" id="GO:0020037">
    <property type="term" value="F:heme binding"/>
    <property type="evidence" value="ECO:0007669"/>
    <property type="project" value="InterPro"/>
</dbReference>
<evidence type="ECO:0000256" key="4">
    <source>
        <dbReference type="ARBA" id="ARBA00023002"/>
    </source>
</evidence>
<dbReference type="FunFam" id="1.10.630.10:FF:000018">
    <property type="entry name" value="Cytochrome P450 monooxygenase"/>
    <property type="match status" value="1"/>
</dbReference>
<dbReference type="InterPro" id="IPR001128">
    <property type="entry name" value="Cyt_P450"/>
</dbReference>
<dbReference type="OrthoDB" id="9801155at2"/>
<evidence type="ECO:0000256" key="3">
    <source>
        <dbReference type="ARBA" id="ARBA00022723"/>
    </source>
</evidence>
<dbReference type="InterPro" id="IPR017972">
    <property type="entry name" value="Cyt_P450_CS"/>
</dbReference>
<evidence type="ECO:0000256" key="6">
    <source>
        <dbReference type="ARBA" id="ARBA00023033"/>
    </source>
</evidence>
<reference evidence="8 9" key="1">
    <citation type="journal article" date="2011" name="Stand. Genomic Sci.">
        <title>Non-contiguous finished genome sequence and contextual data of the filamentous soil bacterium Ktedonobacter racemifer type strain (SOSP1-21).</title>
        <authorList>
            <person name="Chang Y.J."/>
            <person name="Land M."/>
            <person name="Hauser L."/>
            <person name="Chertkov O."/>
            <person name="Del Rio T.G."/>
            <person name="Nolan M."/>
            <person name="Copeland A."/>
            <person name="Tice H."/>
            <person name="Cheng J.F."/>
            <person name="Lucas S."/>
            <person name="Han C."/>
            <person name="Goodwin L."/>
            <person name="Pitluck S."/>
            <person name="Ivanova N."/>
            <person name="Ovchinikova G."/>
            <person name="Pati A."/>
            <person name="Chen A."/>
            <person name="Palaniappan K."/>
            <person name="Mavromatis K."/>
            <person name="Liolios K."/>
            <person name="Brettin T."/>
            <person name="Fiebig A."/>
            <person name="Rohde M."/>
            <person name="Abt B."/>
            <person name="Goker M."/>
            <person name="Detter J.C."/>
            <person name="Woyke T."/>
            <person name="Bristow J."/>
            <person name="Eisen J.A."/>
            <person name="Markowitz V."/>
            <person name="Hugenholtz P."/>
            <person name="Kyrpides N.C."/>
            <person name="Klenk H.P."/>
            <person name="Lapidus A."/>
        </authorList>
    </citation>
    <scope>NUCLEOTIDE SEQUENCE [LARGE SCALE GENOMIC DNA]</scope>
    <source>
        <strain evidence="9">DSM 44963</strain>
    </source>
</reference>
<dbReference type="PRINTS" id="PR00385">
    <property type="entry name" value="P450"/>
</dbReference>
<dbReference type="STRING" id="485913.Krac_11515"/>
<dbReference type="PANTHER" id="PTHR46696:SF1">
    <property type="entry name" value="CYTOCHROME P450 YJIB-RELATED"/>
    <property type="match status" value="1"/>
</dbReference>
<evidence type="ECO:0000256" key="5">
    <source>
        <dbReference type="ARBA" id="ARBA00023004"/>
    </source>
</evidence>
<comment type="caution">
    <text evidence="8">The sequence shown here is derived from an EMBL/GenBank/DDBJ whole genome shotgun (WGS) entry which is preliminary data.</text>
</comment>
<evidence type="ECO:0000256" key="2">
    <source>
        <dbReference type="ARBA" id="ARBA00022617"/>
    </source>
</evidence>
<organism evidence="8 9">
    <name type="scientific">Ktedonobacter racemifer DSM 44963</name>
    <dbReference type="NCBI Taxonomy" id="485913"/>
    <lineage>
        <taxon>Bacteria</taxon>
        <taxon>Bacillati</taxon>
        <taxon>Chloroflexota</taxon>
        <taxon>Ktedonobacteria</taxon>
        <taxon>Ktedonobacterales</taxon>
        <taxon>Ktedonobacteraceae</taxon>
        <taxon>Ktedonobacter</taxon>
    </lineage>
</organism>
<comment type="similarity">
    <text evidence="1 7">Belongs to the cytochrome P450 family.</text>
</comment>
<evidence type="ECO:0000313" key="8">
    <source>
        <dbReference type="EMBL" id="EFH89926.1"/>
    </source>
</evidence>
<dbReference type="PROSITE" id="PS00086">
    <property type="entry name" value="CYTOCHROME_P450"/>
    <property type="match status" value="1"/>
</dbReference>
<dbReference type="PRINTS" id="PR00359">
    <property type="entry name" value="BP450"/>
</dbReference>
<sequence length="416" mass="46282">MSIPFDQRQVDATALGLLSGQLTENPFPALAQLRGMGAVLPASLPFGNGTNKTWIVTRLEEAIYILKNHRLFTVDSAKIDPNGFSFFRQSDADAPAINPFGETMQSLDEPDHRRLRGLVAKTFTPRYVQSLRPLIQQIADELLDRVQGQGHMEFVKDYALPLPSNVISKMLGIPVHKWEQILTWSDTLASAGLMPTEEQKIQMHGFLAYVAELVDDKRQHPANDLISQLIQVEEEGQHLKESELIASIAHLIFAGHETTSGLISIGTLMLLDHPDQLASLKADPEKIPAAVEELLRFNGPILLFAPRFAMEATEIAGQQIQRGDILIILPHSINRDETQFEQANVLDVTRHIDHNAAFGYGIHMCLGMPLARMEGEIAFMTLLRRMPNLRLTVPRESISWNASGGLRGLVEMPVAF</sequence>
<dbReference type="Gene3D" id="1.10.630.10">
    <property type="entry name" value="Cytochrome P450"/>
    <property type="match status" value="1"/>
</dbReference>
<dbReference type="SUPFAM" id="SSF48264">
    <property type="entry name" value="Cytochrome P450"/>
    <property type="match status" value="1"/>
</dbReference>
<name>D6TCA9_KTERA</name>
<proteinExistence type="inferred from homology"/>
<dbReference type="GO" id="GO:0005506">
    <property type="term" value="F:iron ion binding"/>
    <property type="evidence" value="ECO:0007669"/>
    <property type="project" value="InterPro"/>
</dbReference>
<dbReference type="GO" id="GO:0004497">
    <property type="term" value="F:monooxygenase activity"/>
    <property type="evidence" value="ECO:0007669"/>
    <property type="project" value="UniProtKB-KW"/>
</dbReference>
<gene>
    <name evidence="8" type="ORF">Krac_11515</name>
</gene>
<evidence type="ECO:0000256" key="1">
    <source>
        <dbReference type="ARBA" id="ARBA00010617"/>
    </source>
</evidence>
<dbReference type="CDD" id="cd11029">
    <property type="entry name" value="CYP107-like"/>
    <property type="match status" value="1"/>
</dbReference>
<dbReference type="InterPro" id="IPR002397">
    <property type="entry name" value="Cyt_P450_B"/>
</dbReference>
<dbReference type="InterPro" id="IPR036396">
    <property type="entry name" value="Cyt_P450_sf"/>
</dbReference>
<dbReference type="AlphaFoldDB" id="D6TCA9"/>
<dbReference type="PANTHER" id="PTHR46696">
    <property type="entry name" value="P450, PUTATIVE (EUROFUNG)-RELATED"/>
    <property type="match status" value="1"/>
</dbReference>
<keyword evidence="6 7" id="KW-0503">Monooxygenase</keyword>
<dbReference type="RefSeq" id="WP_007906898.1">
    <property type="nucleotide sequence ID" value="NZ_ADVG01000001.1"/>
</dbReference>
<protein>
    <submittedName>
        <fullName evidence="8">Cytochrome P450</fullName>
    </submittedName>
</protein>